<dbReference type="InParanoid" id="A0A6J0BVG9"/>
<evidence type="ECO:0000256" key="1">
    <source>
        <dbReference type="ARBA" id="ARBA00004477"/>
    </source>
</evidence>
<evidence type="ECO:0000256" key="5">
    <source>
        <dbReference type="ARBA" id="ARBA00022824"/>
    </source>
</evidence>
<feature type="transmembrane region" description="Helical" evidence="8">
    <location>
        <begin position="45"/>
        <end position="65"/>
    </location>
</feature>
<keyword evidence="5" id="KW-0256">Endoplasmic reticulum</keyword>
<gene>
    <name evidence="10" type="primary">LOC107223010</name>
</gene>
<evidence type="ECO:0000313" key="9">
    <source>
        <dbReference type="Proteomes" id="UP000829291"/>
    </source>
</evidence>
<dbReference type="KEGG" id="nlo:107223010"/>
<dbReference type="AlphaFoldDB" id="A0A6J0BVG9"/>
<keyword evidence="4 8" id="KW-0812">Transmembrane</keyword>
<name>A0A6J0BVG9_NEOLC</name>
<comment type="subcellular location">
    <subcellularLocation>
        <location evidence="1">Endoplasmic reticulum membrane</location>
        <topology evidence="1">Multi-pass membrane protein</topology>
    </subcellularLocation>
</comment>
<dbReference type="Proteomes" id="UP000829291">
    <property type="component" value="Chromosome 1"/>
</dbReference>
<keyword evidence="3" id="KW-0337">GPI-anchor biosynthesis</keyword>
<dbReference type="Pfam" id="PF06699">
    <property type="entry name" value="PIG-F"/>
    <property type="match status" value="1"/>
</dbReference>
<organism evidence="10">
    <name type="scientific">Neodiprion lecontei</name>
    <name type="common">Redheaded pine sawfly</name>
    <dbReference type="NCBI Taxonomy" id="441921"/>
    <lineage>
        <taxon>Eukaryota</taxon>
        <taxon>Metazoa</taxon>
        <taxon>Ecdysozoa</taxon>
        <taxon>Arthropoda</taxon>
        <taxon>Hexapoda</taxon>
        <taxon>Insecta</taxon>
        <taxon>Pterygota</taxon>
        <taxon>Neoptera</taxon>
        <taxon>Endopterygota</taxon>
        <taxon>Hymenoptera</taxon>
        <taxon>Tenthredinoidea</taxon>
        <taxon>Diprionidae</taxon>
        <taxon>Diprioninae</taxon>
        <taxon>Neodiprion</taxon>
    </lineage>
</organism>
<dbReference type="CTD" id="40139"/>
<evidence type="ECO:0000256" key="8">
    <source>
        <dbReference type="SAM" id="Phobius"/>
    </source>
</evidence>
<evidence type="ECO:0000313" key="10">
    <source>
        <dbReference type="RefSeq" id="XP_015518058.1"/>
    </source>
</evidence>
<feature type="transmembrane region" description="Helical" evidence="8">
    <location>
        <begin position="12"/>
        <end position="33"/>
    </location>
</feature>
<dbReference type="GO" id="GO:0006506">
    <property type="term" value="P:GPI anchor biosynthetic process"/>
    <property type="evidence" value="ECO:0007669"/>
    <property type="project" value="UniProtKB-UniPathway"/>
</dbReference>
<dbReference type="RefSeq" id="XP_015518058.1">
    <property type="nucleotide sequence ID" value="XM_015662572.2"/>
</dbReference>
<keyword evidence="7 8" id="KW-0472">Membrane</keyword>
<evidence type="ECO:0000256" key="2">
    <source>
        <dbReference type="ARBA" id="ARBA00004687"/>
    </source>
</evidence>
<feature type="transmembrane region" description="Helical" evidence="8">
    <location>
        <begin position="94"/>
        <end position="121"/>
    </location>
</feature>
<dbReference type="GeneID" id="107223010"/>
<evidence type="ECO:0000256" key="3">
    <source>
        <dbReference type="ARBA" id="ARBA00022502"/>
    </source>
</evidence>
<dbReference type="InterPro" id="IPR009580">
    <property type="entry name" value="GPI_biosynthesis_protein_Pig-F"/>
</dbReference>
<keyword evidence="9" id="KW-1185">Reference proteome</keyword>
<proteinExistence type="predicted"/>
<sequence>MLDEDYLPKQRLLLFYCFFTCIYFPGILILLKFNDNIYNVGTYKFIPILIILMFAEVTKLSFSLLQTDLPTLSKIDSKSITKARKSWSKRFKDIFKFLVSSVVMALIYYIIVILFGCPLLTHHEETIMLTLTLTSLTLIPASLHLGVDESIALLTGAPLQSSNVLVEAVKRNIQATLLGTWLGATVIPLDWNRPWQAWPIPCITGALIGYMIAHFFTLIKMVPFLPKKKNHYSNNIK</sequence>
<evidence type="ECO:0000256" key="6">
    <source>
        <dbReference type="ARBA" id="ARBA00022989"/>
    </source>
</evidence>
<accession>A0A6J0BVG9</accession>
<protein>
    <submittedName>
        <fullName evidence="10">Phosphatidylinositol-glycan biosynthesis class F protein</fullName>
    </submittedName>
</protein>
<keyword evidence="6 8" id="KW-1133">Transmembrane helix</keyword>
<evidence type="ECO:0000256" key="4">
    <source>
        <dbReference type="ARBA" id="ARBA00022692"/>
    </source>
</evidence>
<evidence type="ECO:0000256" key="7">
    <source>
        <dbReference type="ARBA" id="ARBA00023136"/>
    </source>
</evidence>
<dbReference type="UniPathway" id="UPA00196"/>
<dbReference type="OrthoDB" id="17366at2759"/>
<dbReference type="GO" id="GO:0005789">
    <property type="term" value="C:endoplasmic reticulum membrane"/>
    <property type="evidence" value="ECO:0007669"/>
    <property type="project" value="UniProtKB-SubCell"/>
</dbReference>
<comment type="pathway">
    <text evidence="2">Glycolipid biosynthesis; glycosylphosphatidylinositol-anchor biosynthesis.</text>
</comment>
<reference evidence="10" key="1">
    <citation type="submission" date="2025-08" db="UniProtKB">
        <authorList>
            <consortium name="RefSeq"/>
        </authorList>
    </citation>
    <scope>IDENTIFICATION</scope>
    <source>
        <tissue evidence="10">Thorax and Abdomen</tissue>
    </source>
</reference>
<feature type="transmembrane region" description="Helical" evidence="8">
    <location>
        <begin position="198"/>
        <end position="219"/>
    </location>
</feature>